<accession>A0A2A8CYK9</accession>
<evidence type="ECO:0000256" key="4">
    <source>
        <dbReference type="ARBA" id="ARBA00022679"/>
    </source>
</evidence>
<evidence type="ECO:0000256" key="13">
    <source>
        <dbReference type="SAM" id="Phobius"/>
    </source>
</evidence>
<keyword evidence="4 11" id="KW-0808">Transferase</keyword>
<dbReference type="InterPro" id="IPR048254">
    <property type="entry name" value="CDP_ALCOHOL_P_TRANSF_CS"/>
</dbReference>
<gene>
    <name evidence="14" type="ORF">CRI94_08890</name>
</gene>
<protein>
    <recommendedName>
        <fullName evidence="16">CDP-diacylglycerol--glycerol-3-phosphate 3-phosphatidyltransferase</fullName>
    </recommendedName>
</protein>
<evidence type="ECO:0008006" key="16">
    <source>
        <dbReference type="Google" id="ProtNLM"/>
    </source>
</evidence>
<keyword evidence="15" id="KW-1185">Reference proteome</keyword>
<evidence type="ECO:0000256" key="10">
    <source>
        <dbReference type="ARBA" id="ARBA00023264"/>
    </source>
</evidence>
<comment type="caution">
    <text evidence="14">The sequence shown here is derived from an EMBL/GenBank/DDBJ whole genome shotgun (WGS) entry which is preliminary data.</text>
</comment>
<dbReference type="GO" id="GO:0046474">
    <property type="term" value="P:glycerophospholipid biosynthetic process"/>
    <property type="evidence" value="ECO:0007669"/>
    <property type="project" value="TreeGrafter"/>
</dbReference>
<evidence type="ECO:0000256" key="5">
    <source>
        <dbReference type="ARBA" id="ARBA00022692"/>
    </source>
</evidence>
<keyword evidence="5 13" id="KW-0812">Transmembrane</keyword>
<evidence type="ECO:0000256" key="12">
    <source>
        <dbReference type="SAM" id="MobiDB-lite"/>
    </source>
</evidence>
<proteinExistence type="inferred from homology"/>
<dbReference type="PROSITE" id="PS00379">
    <property type="entry name" value="CDP_ALCOHOL_P_TRANSF"/>
    <property type="match status" value="1"/>
</dbReference>
<evidence type="ECO:0000256" key="6">
    <source>
        <dbReference type="ARBA" id="ARBA00022989"/>
    </source>
</evidence>
<dbReference type="PANTHER" id="PTHR14269">
    <property type="entry name" value="CDP-DIACYLGLYCEROL--GLYCEROL-3-PHOSPHATE 3-PHOSPHATIDYLTRANSFERASE-RELATED"/>
    <property type="match status" value="1"/>
</dbReference>
<keyword evidence="8 13" id="KW-0472">Membrane</keyword>
<evidence type="ECO:0000256" key="7">
    <source>
        <dbReference type="ARBA" id="ARBA00023098"/>
    </source>
</evidence>
<comment type="similarity">
    <text evidence="2 11">Belongs to the CDP-alcohol phosphatidyltransferase class-I family.</text>
</comment>
<sequence>MAIPHINRWPNLGKFWTFPNVLSIARLLLVAPITMLLWHDGPLDWLFGLVIVAIFTDWFDGRVARWSNTESEWGKVLDPIADKVGAVATVSALTFRATEPTLPPWFFGALMSRDFLIVAGSLLIVRRSGKVAASVWAGKAATFWLAITVLAAVLKADPPVLAFCVWMTTALLVFSFFVYLVRYLNAARREPPMPNPPSLQGVRSKAVGTSSASLPGEPPELDMVEEPESDLTDTAGRTGDGEPGPSPETPSSMDDAAESSARTEAPPHSS</sequence>
<keyword evidence="10" id="KW-1208">Phospholipid metabolism</keyword>
<dbReference type="GO" id="GO:0016020">
    <property type="term" value="C:membrane"/>
    <property type="evidence" value="ECO:0007669"/>
    <property type="project" value="UniProtKB-SubCell"/>
</dbReference>
<dbReference type="EMBL" id="PDEQ01000004">
    <property type="protein sequence ID" value="PEN13667.1"/>
    <property type="molecule type" value="Genomic_DNA"/>
</dbReference>
<organism evidence="14 15">
    <name type="scientific">Longibacter salinarum</name>
    <dbReference type="NCBI Taxonomy" id="1850348"/>
    <lineage>
        <taxon>Bacteria</taxon>
        <taxon>Pseudomonadati</taxon>
        <taxon>Rhodothermota</taxon>
        <taxon>Rhodothermia</taxon>
        <taxon>Rhodothermales</taxon>
        <taxon>Salisaetaceae</taxon>
        <taxon>Longibacter</taxon>
    </lineage>
</organism>
<dbReference type="OrthoDB" id="9785031at2"/>
<dbReference type="InterPro" id="IPR050324">
    <property type="entry name" value="CDP-alcohol_PTase-I"/>
</dbReference>
<keyword evidence="6 13" id="KW-1133">Transmembrane helix</keyword>
<keyword evidence="3" id="KW-0444">Lipid biosynthesis</keyword>
<dbReference type="InterPro" id="IPR000462">
    <property type="entry name" value="CDP-OH_P_trans"/>
</dbReference>
<comment type="subcellular location">
    <subcellularLocation>
        <location evidence="1">Membrane</location>
        <topology evidence="1">Multi-pass membrane protein</topology>
    </subcellularLocation>
</comment>
<name>A0A2A8CYK9_9BACT</name>
<evidence type="ECO:0000256" key="1">
    <source>
        <dbReference type="ARBA" id="ARBA00004141"/>
    </source>
</evidence>
<keyword evidence="9" id="KW-0594">Phospholipid biosynthesis</keyword>
<dbReference type="AlphaFoldDB" id="A0A2A8CYK9"/>
<evidence type="ECO:0000256" key="2">
    <source>
        <dbReference type="ARBA" id="ARBA00010441"/>
    </source>
</evidence>
<keyword evidence="7" id="KW-0443">Lipid metabolism</keyword>
<feature type="region of interest" description="Disordered" evidence="12">
    <location>
        <begin position="190"/>
        <end position="270"/>
    </location>
</feature>
<dbReference type="InterPro" id="IPR043130">
    <property type="entry name" value="CDP-OH_PTrfase_TM_dom"/>
</dbReference>
<evidence type="ECO:0000256" key="9">
    <source>
        <dbReference type="ARBA" id="ARBA00023209"/>
    </source>
</evidence>
<evidence type="ECO:0000256" key="8">
    <source>
        <dbReference type="ARBA" id="ARBA00023136"/>
    </source>
</evidence>
<reference evidence="14 15" key="1">
    <citation type="submission" date="2017-10" db="EMBL/GenBank/DDBJ databases">
        <title>Draft genome of Longibacter Salinarum.</title>
        <authorList>
            <person name="Goh K.M."/>
            <person name="Shamsir M.S."/>
            <person name="Lim S.W."/>
        </authorList>
    </citation>
    <scope>NUCLEOTIDE SEQUENCE [LARGE SCALE GENOMIC DNA]</scope>
    <source>
        <strain evidence="14 15">KCTC 52045</strain>
    </source>
</reference>
<evidence type="ECO:0000313" key="15">
    <source>
        <dbReference type="Proteomes" id="UP000220102"/>
    </source>
</evidence>
<feature type="transmembrane region" description="Helical" evidence="13">
    <location>
        <begin position="105"/>
        <end position="124"/>
    </location>
</feature>
<dbReference type="Gene3D" id="1.20.120.1760">
    <property type="match status" value="1"/>
</dbReference>
<feature type="transmembrane region" description="Helical" evidence="13">
    <location>
        <begin position="136"/>
        <end position="154"/>
    </location>
</feature>
<dbReference type="PANTHER" id="PTHR14269:SF62">
    <property type="entry name" value="CDP-DIACYLGLYCEROL--GLYCEROL-3-PHOSPHATE 3-PHOSPHATIDYLTRANSFERASE 1, CHLOROPLASTIC"/>
    <property type="match status" value="1"/>
</dbReference>
<evidence type="ECO:0000313" key="14">
    <source>
        <dbReference type="EMBL" id="PEN13667.1"/>
    </source>
</evidence>
<feature type="transmembrane region" description="Helical" evidence="13">
    <location>
        <begin position="20"/>
        <end position="38"/>
    </location>
</feature>
<evidence type="ECO:0000256" key="11">
    <source>
        <dbReference type="RuleBase" id="RU003750"/>
    </source>
</evidence>
<dbReference type="Pfam" id="PF01066">
    <property type="entry name" value="CDP-OH_P_transf"/>
    <property type="match status" value="1"/>
</dbReference>
<evidence type="ECO:0000256" key="3">
    <source>
        <dbReference type="ARBA" id="ARBA00022516"/>
    </source>
</evidence>
<dbReference type="GO" id="GO:0016780">
    <property type="term" value="F:phosphotransferase activity, for other substituted phosphate groups"/>
    <property type="evidence" value="ECO:0007669"/>
    <property type="project" value="InterPro"/>
</dbReference>
<dbReference type="RefSeq" id="WP_098075592.1">
    <property type="nucleotide sequence ID" value="NZ_PDEQ01000004.1"/>
</dbReference>
<feature type="transmembrane region" description="Helical" evidence="13">
    <location>
        <begin position="160"/>
        <end position="181"/>
    </location>
</feature>
<feature type="compositionally biased region" description="Acidic residues" evidence="12">
    <location>
        <begin position="219"/>
        <end position="231"/>
    </location>
</feature>
<dbReference type="Proteomes" id="UP000220102">
    <property type="component" value="Unassembled WGS sequence"/>
</dbReference>